<dbReference type="PANTHER" id="PTHR20903">
    <property type="entry name" value="PREFOLDIN SUBUNIT 1-RELATED"/>
    <property type="match status" value="1"/>
</dbReference>
<keyword evidence="4" id="KW-1185">Reference proteome</keyword>
<evidence type="ECO:0000313" key="3">
    <source>
        <dbReference type="EMBL" id="KAH7276517.1"/>
    </source>
</evidence>
<dbReference type="GO" id="GO:0044183">
    <property type="term" value="F:protein folding chaperone"/>
    <property type="evidence" value="ECO:0007669"/>
    <property type="project" value="TreeGrafter"/>
</dbReference>
<evidence type="ECO:0000256" key="2">
    <source>
        <dbReference type="ARBA" id="ARBA00023186"/>
    </source>
</evidence>
<evidence type="ECO:0000256" key="1">
    <source>
        <dbReference type="ARBA" id="ARBA00008045"/>
    </source>
</evidence>
<comment type="similarity">
    <text evidence="1">Belongs to the prefoldin subunit beta family.</text>
</comment>
<name>A0A8T2PY07_CERRI</name>
<dbReference type="GO" id="GO:0016272">
    <property type="term" value="C:prefoldin complex"/>
    <property type="evidence" value="ECO:0007669"/>
    <property type="project" value="InterPro"/>
</dbReference>
<dbReference type="Pfam" id="PF01920">
    <property type="entry name" value="Prefoldin_2"/>
    <property type="match status" value="1"/>
</dbReference>
<keyword evidence="2" id="KW-0143">Chaperone</keyword>
<dbReference type="GO" id="GO:0005737">
    <property type="term" value="C:cytoplasm"/>
    <property type="evidence" value="ECO:0007669"/>
    <property type="project" value="TreeGrafter"/>
</dbReference>
<dbReference type="InterPro" id="IPR002777">
    <property type="entry name" value="PFD_beta-like"/>
</dbReference>
<proteinExistence type="inferred from homology"/>
<dbReference type="OrthoDB" id="5242628at2759"/>
<accession>A0A8T2PY07</accession>
<dbReference type="PANTHER" id="PTHR20903:SF0">
    <property type="entry name" value="PREFOLDIN SUBUNIT 1"/>
    <property type="match status" value="1"/>
</dbReference>
<dbReference type="GO" id="GO:0009409">
    <property type="term" value="P:response to cold"/>
    <property type="evidence" value="ECO:0007669"/>
    <property type="project" value="UniProtKB-ARBA"/>
</dbReference>
<evidence type="ECO:0008006" key="5">
    <source>
        <dbReference type="Google" id="ProtNLM"/>
    </source>
</evidence>
<dbReference type="EMBL" id="CM035444">
    <property type="protein sequence ID" value="KAH7276517.1"/>
    <property type="molecule type" value="Genomic_DNA"/>
</dbReference>
<comment type="caution">
    <text evidence="3">The sequence shown here is derived from an EMBL/GenBank/DDBJ whole genome shotgun (WGS) entry which is preliminary data.</text>
</comment>
<protein>
    <recommendedName>
        <fullName evidence="5">Prefoldin subunit 1</fullName>
    </recommendedName>
</protein>
<gene>
    <name evidence="3" type="ORF">KP509_39G010300</name>
</gene>
<dbReference type="Proteomes" id="UP000825935">
    <property type="component" value="Chromosome 39"/>
</dbReference>
<dbReference type="InterPro" id="IPR009053">
    <property type="entry name" value="Prefoldin"/>
</dbReference>
<reference evidence="3" key="1">
    <citation type="submission" date="2021-08" db="EMBL/GenBank/DDBJ databases">
        <title>WGS assembly of Ceratopteris richardii.</title>
        <authorList>
            <person name="Marchant D.B."/>
            <person name="Chen G."/>
            <person name="Jenkins J."/>
            <person name="Shu S."/>
            <person name="Leebens-Mack J."/>
            <person name="Grimwood J."/>
            <person name="Schmutz J."/>
            <person name="Soltis P."/>
            <person name="Soltis D."/>
            <person name="Chen Z.-H."/>
        </authorList>
    </citation>
    <scope>NUCLEOTIDE SEQUENCE</scope>
    <source>
        <strain evidence="3">Whitten #5841</strain>
        <tissue evidence="3">Leaf</tissue>
    </source>
</reference>
<sequence>MADINKEAFVELQNKLVETSSKLKQVQMQIRSKEVEKKRAILTLEELKGLPETNTYKSVVSF</sequence>
<dbReference type="SUPFAM" id="SSF46579">
    <property type="entry name" value="Prefoldin"/>
    <property type="match status" value="1"/>
</dbReference>
<evidence type="ECO:0000313" key="4">
    <source>
        <dbReference type="Proteomes" id="UP000825935"/>
    </source>
</evidence>
<dbReference type="GO" id="GO:0051082">
    <property type="term" value="F:unfolded protein binding"/>
    <property type="evidence" value="ECO:0007669"/>
    <property type="project" value="InterPro"/>
</dbReference>
<organism evidence="3 4">
    <name type="scientific">Ceratopteris richardii</name>
    <name type="common">Triangle waterfern</name>
    <dbReference type="NCBI Taxonomy" id="49495"/>
    <lineage>
        <taxon>Eukaryota</taxon>
        <taxon>Viridiplantae</taxon>
        <taxon>Streptophyta</taxon>
        <taxon>Embryophyta</taxon>
        <taxon>Tracheophyta</taxon>
        <taxon>Polypodiopsida</taxon>
        <taxon>Polypodiidae</taxon>
        <taxon>Polypodiales</taxon>
        <taxon>Pteridineae</taxon>
        <taxon>Pteridaceae</taxon>
        <taxon>Parkerioideae</taxon>
        <taxon>Ceratopteris</taxon>
    </lineage>
</organism>
<dbReference type="AlphaFoldDB" id="A0A8T2PY07"/>
<dbReference type="Gene3D" id="1.10.287.370">
    <property type="match status" value="1"/>
</dbReference>